<dbReference type="GO" id="GO:0008234">
    <property type="term" value="F:cysteine-type peptidase activity"/>
    <property type="evidence" value="ECO:0007669"/>
    <property type="project" value="UniProtKB-KW"/>
</dbReference>
<dbReference type="PANTHER" id="PTHR47053">
    <property type="entry name" value="MUREIN DD-ENDOPEPTIDASE MEPH-RELATED"/>
    <property type="match status" value="1"/>
</dbReference>
<proteinExistence type="inferred from homology"/>
<protein>
    <submittedName>
        <fullName evidence="8">Peptidase</fullName>
    </submittedName>
</protein>
<dbReference type="InterPro" id="IPR002477">
    <property type="entry name" value="Peptidoglycan-bd-like"/>
</dbReference>
<comment type="caution">
    <text evidence="8">The sequence shown here is derived from an EMBL/GenBank/DDBJ whole genome shotgun (WGS) entry which is preliminary data.</text>
</comment>
<evidence type="ECO:0000256" key="3">
    <source>
        <dbReference type="ARBA" id="ARBA00022801"/>
    </source>
</evidence>
<organism evidence="8 9">
    <name type="scientific">Senegalia massiliensis</name>
    <dbReference type="NCBI Taxonomy" id="1720316"/>
    <lineage>
        <taxon>Bacteria</taxon>
        <taxon>Bacillati</taxon>
        <taxon>Bacillota</taxon>
        <taxon>Clostridia</taxon>
        <taxon>Eubacteriales</taxon>
        <taxon>Clostridiaceae</taxon>
        <taxon>Senegalia</taxon>
    </lineage>
</organism>
<dbReference type="EMBL" id="QXXA01000004">
    <property type="protein sequence ID" value="NBI06003.1"/>
    <property type="molecule type" value="Genomic_DNA"/>
</dbReference>
<feature type="compositionally biased region" description="Polar residues" evidence="5">
    <location>
        <begin position="188"/>
        <end position="197"/>
    </location>
</feature>
<dbReference type="RefSeq" id="WP_160196486.1">
    <property type="nucleotide sequence ID" value="NZ_QXXA01000004.1"/>
</dbReference>
<feature type="region of interest" description="Disordered" evidence="5">
    <location>
        <begin position="188"/>
        <end position="209"/>
    </location>
</feature>
<dbReference type="OrthoDB" id="9808890at2"/>
<reference evidence="8 9" key="1">
    <citation type="submission" date="2018-08" db="EMBL/GenBank/DDBJ databases">
        <title>Murine metabolic-syndrome-specific gut microbial biobank.</title>
        <authorList>
            <person name="Liu C."/>
        </authorList>
    </citation>
    <scope>NUCLEOTIDE SEQUENCE [LARGE SCALE GENOMIC DNA]</scope>
    <source>
        <strain evidence="8 9">583</strain>
    </source>
</reference>
<accession>A0A845R085</accession>
<dbReference type="PROSITE" id="PS51935">
    <property type="entry name" value="NLPC_P60"/>
    <property type="match status" value="1"/>
</dbReference>
<gene>
    <name evidence="8" type="ORF">D3Z33_03910</name>
</gene>
<dbReference type="PANTHER" id="PTHR47053:SF1">
    <property type="entry name" value="MUREIN DD-ENDOPEPTIDASE MEPH-RELATED"/>
    <property type="match status" value="1"/>
</dbReference>
<feature type="region of interest" description="Disordered" evidence="5">
    <location>
        <begin position="284"/>
        <end position="305"/>
    </location>
</feature>
<dbReference type="Proteomes" id="UP000467132">
    <property type="component" value="Unassembled WGS sequence"/>
</dbReference>
<dbReference type="Pfam" id="PF01471">
    <property type="entry name" value="PG_binding_1"/>
    <property type="match status" value="3"/>
</dbReference>
<dbReference type="SUPFAM" id="SSF54001">
    <property type="entry name" value="Cysteine proteinases"/>
    <property type="match status" value="1"/>
</dbReference>
<keyword evidence="9" id="KW-1185">Reference proteome</keyword>
<feature type="signal peptide" evidence="6">
    <location>
        <begin position="1"/>
        <end position="29"/>
    </location>
</feature>
<dbReference type="InterPro" id="IPR036365">
    <property type="entry name" value="PGBD-like_sf"/>
</dbReference>
<feature type="chain" id="PRO_5033012173" evidence="6">
    <location>
        <begin position="30"/>
        <end position="426"/>
    </location>
</feature>
<evidence type="ECO:0000313" key="8">
    <source>
        <dbReference type="EMBL" id="NBI06003.1"/>
    </source>
</evidence>
<evidence type="ECO:0000256" key="1">
    <source>
        <dbReference type="ARBA" id="ARBA00007074"/>
    </source>
</evidence>
<sequence>MALKKHALKSTVATLTLMAVLAMGLPANAQLGDQLLKRGMRDADVKVLQQHLKDLGHMNYNGTTTYYGYITENAVRDFQRANGLKVDGYFGPNTSKALNNKINKTNSSSNSTNTNTSLFNYTRVLKYGSRGQDVKSLQSILKSLGHYSSSIDGIFGSGTRSAVRNFQRSQRISVDGYFGPNSYKYLKNTLSGNTSPSNPAPDQKPSNNTGLLTYKRVLKYGSRGQDVKSLQSALDKLNYYSSGIDGIYGSGTRSAVRNFQRAAHIAVDGYAGPNTIKTINKALNGELPNRGGSTGSNTNNSSRDKLTQNIINESKKYLGVPYRYAGSTPSGFDCSGYTQYVYRKLGISLSRSSVGQANNGSRVSRNNLKPGDLVIFEGTYKPGPSHTGIYLGNDMFISATSSKGIAIASLNSNYWGSHYAYGRRVY</sequence>
<dbReference type="AlphaFoldDB" id="A0A845R085"/>
<dbReference type="Gene3D" id="1.10.101.10">
    <property type="entry name" value="PGBD-like superfamily/PGBD"/>
    <property type="match status" value="3"/>
</dbReference>
<feature type="compositionally biased region" description="Low complexity" evidence="5">
    <location>
        <begin position="289"/>
        <end position="301"/>
    </location>
</feature>
<evidence type="ECO:0000256" key="6">
    <source>
        <dbReference type="SAM" id="SignalP"/>
    </source>
</evidence>
<keyword evidence="3" id="KW-0378">Hydrolase</keyword>
<keyword evidence="6" id="KW-0732">Signal</keyword>
<evidence type="ECO:0000259" key="7">
    <source>
        <dbReference type="PROSITE" id="PS51935"/>
    </source>
</evidence>
<dbReference type="InterPro" id="IPR036366">
    <property type="entry name" value="PGBDSf"/>
</dbReference>
<evidence type="ECO:0000256" key="4">
    <source>
        <dbReference type="ARBA" id="ARBA00022807"/>
    </source>
</evidence>
<dbReference type="InterPro" id="IPR038765">
    <property type="entry name" value="Papain-like_cys_pep_sf"/>
</dbReference>
<keyword evidence="2" id="KW-0645">Protease</keyword>
<feature type="domain" description="NlpC/P60" evidence="7">
    <location>
        <begin position="304"/>
        <end position="426"/>
    </location>
</feature>
<dbReference type="GO" id="GO:0006508">
    <property type="term" value="P:proteolysis"/>
    <property type="evidence" value="ECO:0007669"/>
    <property type="project" value="UniProtKB-KW"/>
</dbReference>
<name>A0A845R085_9CLOT</name>
<dbReference type="InterPro" id="IPR051202">
    <property type="entry name" value="Peptidase_C40"/>
</dbReference>
<keyword evidence="4" id="KW-0788">Thiol protease</keyword>
<dbReference type="InterPro" id="IPR000064">
    <property type="entry name" value="NLP_P60_dom"/>
</dbReference>
<dbReference type="Pfam" id="PF00877">
    <property type="entry name" value="NLPC_P60"/>
    <property type="match status" value="1"/>
</dbReference>
<dbReference type="SUPFAM" id="SSF47090">
    <property type="entry name" value="PGBD-like"/>
    <property type="match status" value="3"/>
</dbReference>
<evidence type="ECO:0000256" key="5">
    <source>
        <dbReference type="SAM" id="MobiDB-lite"/>
    </source>
</evidence>
<comment type="similarity">
    <text evidence="1">Belongs to the peptidase C40 family.</text>
</comment>
<evidence type="ECO:0000313" key="9">
    <source>
        <dbReference type="Proteomes" id="UP000467132"/>
    </source>
</evidence>
<dbReference type="Gene3D" id="3.90.1720.10">
    <property type="entry name" value="endopeptidase domain like (from Nostoc punctiforme)"/>
    <property type="match status" value="1"/>
</dbReference>
<evidence type="ECO:0000256" key="2">
    <source>
        <dbReference type="ARBA" id="ARBA00022670"/>
    </source>
</evidence>